<dbReference type="Gene3D" id="3.30.530.20">
    <property type="match status" value="1"/>
</dbReference>
<dbReference type="SUPFAM" id="SSF57184">
    <property type="entry name" value="Growth factor receptor domain"/>
    <property type="match status" value="2"/>
</dbReference>
<feature type="transmembrane region" description="Helical" evidence="1">
    <location>
        <begin position="611"/>
        <end position="633"/>
    </location>
</feature>
<dbReference type="InterPro" id="IPR011641">
    <property type="entry name" value="Tyr-kin_ephrin_A/B_rcpt-like"/>
</dbReference>
<organism evidence="3 4">
    <name type="scientific">Triparma verrucosa</name>
    <dbReference type="NCBI Taxonomy" id="1606542"/>
    <lineage>
        <taxon>Eukaryota</taxon>
        <taxon>Sar</taxon>
        <taxon>Stramenopiles</taxon>
        <taxon>Ochrophyta</taxon>
        <taxon>Bolidophyceae</taxon>
        <taxon>Parmales</taxon>
        <taxon>Triparmaceae</taxon>
        <taxon>Triparma</taxon>
    </lineage>
</organism>
<dbReference type="Pfam" id="PF07699">
    <property type="entry name" value="Ephrin_rec_like"/>
    <property type="match status" value="1"/>
</dbReference>
<dbReference type="PROSITE" id="PS50848">
    <property type="entry name" value="START"/>
    <property type="match status" value="1"/>
</dbReference>
<dbReference type="Gene3D" id="2.10.50.10">
    <property type="entry name" value="Tumor Necrosis Factor Receptor, subunit A, domain 2"/>
    <property type="match status" value="3"/>
</dbReference>
<feature type="transmembrane region" description="Helical" evidence="1">
    <location>
        <begin position="848"/>
        <end position="869"/>
    </location>
</feature>
<feature type="transmembrane region" description="Helical" evidence="1">
    <location>
        <begin position="581"/>
        <end position="605"/>
    </location>
</feature>
<name>A0A9W7F135_9STRA</name>
<dbReference type="GO" id="GO:0008289">
    <property type="term" value="F:lipid binding"/>
    <property type="evidence" value="ECO:0007669"/>
    <property type="project" value="InterPro"/>
</dbReference>
<feature type="transmembrane region" description="Helical" evidence="1">
    <location>
        <begin position="816"/>
        <end position="836"/>
    </location>
</feature>
<keyword evidence="1" id="KW-0812">Transmembrane</keyword>
<keyword evidence="1" id="KW-0472">Membrane</keyword>
<dbReference type="SUPFAM" id="SSF55961">
    <property type="entry name" value="Bet v1-like"/>
    <property type="match status" value="1"/>
</dbReference>
<dbReference type="InterPro" id="IPR002913">
    <property type="entry name" value="START_lipid-bd_dom"/>
</dbReference>
<reference evidence="4" key="1">
    <citation type="journal article" date="2023" name="Commun. Biol.">
        <title>Genome analysis of Parmales, the sister group of diatoms, reveals the evolutionary specialization of diatoms from phago-mixotrophs to photoautotrophs.</title>
        <authorList>
            <person name="Ban H."/>
            <person name="Sato S."/>
            <person name="Yoshikawa S."/>
            <person name="Yamada K."/>
            <person name="Nakamura Y."/>
            <person name="Ichinomiya M."/>
            <person name="Sato N."/>
            <person name="Blanc-Mathieu R."/>
            <person name="Endo H."/>
            <person name="Kuwata A."/>
            <person name="Ogata H."/>
        </authorList>
    </citation>
    <scope>NUCLEOTIDE SEQUENCE [LARGE SCALE GENOMIC DNA]</scope>
    <source>
        <strain evidence="4">NIES 3699</strain>
    </source>
</reference>
<comment type="caution">
    <text evidence="3">The sequence shown here is derived from an EMBL/GenBank/DDBJ whole genome shotgun (WGS) entry which is preliminary data.</text>
</comment>
<dbReference type="PANTHER" id="PTHR11319">
    <property type="entry name" value="G PROTEIN-COUPLED RECEPTOR-RELATED"/>
    <property type="match status" value="1"/>
</dbReference>
<feature type="transmembrane region" description="Helical" evidence="1">
    <location>
        <begin position="705"/>
        <end position="724"/>
    </location>
</feature>
<dbReference type="AlphaFoldDB" id="A0A9W7F135"/>
<evidence type="ECO:0000256" key="1">
    <source>
        <dbReference type="SAM" id="Phobius"/>
    </source>
</evidence>
<dbReference type="Proteomes" id="UP001165160">
    <property type="component" value="Unassembled WGS sequence"/>
</dbReference>
<evidence type="ECO:0000313" key="3">
    <source>
        <dbReference type="EMBL" id="GMH99198.1"/>
    </source>
</evidence>
<protein>
    <recommendedName>
        <fullName evidence="2">START domain-containing protein</fullName>
    </recommendedName>
</protein>
<feature type="domain" description="START" evidence="2">
    <location>
        <begin position="1010"/>
        <end position="1119"/>
    </location>
</feature>
<feature type="transmembrane region" description="Helical" evidence="1">
    <location>
        <begin position="499"/>
        <end position="517"/>
    </location>
</feature>
<evidence type="ECO:0000313" key="4">
    <source>
        <dbReference type="Proteomes" id="UP001165160"/>
    </source>
</evidence>
<feature type="transmembrane region" description="Helical" evidence="1">
    <location>
        <begin position="788"/>
        <end position="804"/>
    </location>
</feature>
<dbReference type="EMBL" id="BRXX01000231">
    <property type="protein sequence ID" value="GMH99198.1"/>
    <property type="molecule type" value="Genomic_DNA"/>
</dbReference>
<gene>
    <name evidence="3" type="ORF">TrVE_jg10261</name>
</gene>
<keyword evidence="1" id="KW-1133">Transmembrane helix</keyword>
<feature type="transmembrane region" description="Helical" evidence="1">
    <location>
        <begin position="654"/>
        <end position="675"/>
    </location>
</feature>
<sequence length="1186" mass="128970">MLISGTGGDWSGTPAAGSDLDTYITSSGGTISGTTKSFDIGTCGICSLGSSVSPAASTYSSSSCQECVAGKYGPGTGWGCFECASGTYSLAGAGECTSCEAGKSSSPGSSSCEDCAAGEYGDGGPCATCPQGTYSPPASGSCTTCQVGRYSNNEGQGTCTLCGQGKYLDSTGAVAETQCKVCAKGKYNDIPGLGTTCPDCQKGKFAAATGYVLCKDCITGTYSSQEGSEVCTQCEEGKHSQVTGSETCNDCAAGTFTDYRGAVICTFCFGGKYSGEGASVCLNCGQGTYSNPGSTSCDSCDHTRGFVAKGEAKQTCFCLDTFVTKADGTCTCEAGKTLVDGECVPCEDGRYKSKPGTGSCTICDTAAISGAFDAIPGTEKTSADSCACGLGKYSMPSDKTENLDNICKHCSEINLPDGVNCSKVGLTLANLPLKDGYWRSSSQSDNIVKCETEASCVRTSPDDNCTIGHTGPICSVCIEGYNKNAVEVCEPCSSAGVSIGFYALLTVLTLTTLYFVLRKIFGKEKLTIANISEEMQKATADDKHWSQRLKTKAKILTSFYQIVSKLPSTLMVQYPDFYRGFTAAVNSVFNFNAIGLVGVGCMLPLRVYSFYGSFLTTTITPIVLSLLLLLVTVKQKRNLDPYAANQLTAIRFSLFYGFTYLIFASTSTMAFTTFLCTTYGDDKTKYLIADRSIDCNSDFHKNFKLISIFMILIYPIGITALYSFELWKHQEAIKDAQNRNNNKNIQHIVFLWRDYRPEFWWFEIYECFRRLSFTGMLVVFEPGSPPQLCFSMILALVSSLMYSYHQPFEKTEENTLAQISSVSIFLTLLAGILITLKENLDEEYNDKLGTLLVIVNTLVFAMVGAGVLFKPIFKIMAKCNEKHIHDAPLKSMGPEVAYSVDLFIDHFKRLAESDTNEAGWKPLDVKDWSGKKKKAKEWLEKTGAKAEWRCANGDGPFDQARIKFVVNVDLETMMTSLSGIKNDHSMTVGTFMYVLDRGEDWRQVYRAIRMPWPFRQRDLVYTEHTRREQGGDVLICCRSSTELDESTNELSVKAGRMRADMRVAGYRLRPIEGNKIEMVYLVDIDLGGSFAIGYLYRHMAQSYLKGVVDMRRKLAETSKREGGLSEPPLPLLFLPKVLAAAVNPMMAGSRNTDSSVDDSLNIEMGRMIKKKGSKVDNEENNNIVVL</sequence>
<proteinExistence type="predicted"/>
<dbReference type="SMART" id="SM01411">
    <property type="entry name" value="Ephrin_rec_like"/>
    <property type="match status" value="5"/>
</dbReference>
<dbReference type="PANTHER" id="PTHR11319:SF35">
    <property type="entry name" value="OUTER MEMBRANE PROTEIN PMPC-RELATED"/>
    <property type="match status" value="1"/>
</dbReference>
<accession>A0A9W7F135</accession>
<dbReference type="CDD" id="cd00177">
    <property type="entry name" value="START"/>
    <property type="match status" value="1"/>
</dbReference>
<dbReference type="InterPro" id="IPR023393">
    <property type="entry name" value="START-like_dom_sf"/>
</dbReference>
<dbReference type="InterPro" id="IPR009030">
    <property type="entry name" value="Growth_fac_rcpt_cys_sf"/>
</dbReference>
<evidence type="ECO:0000259" key="2">
    <source>
        <dbReference type="PROSITE" id="PS50848"/>
    </source>
</evidence>
<dbReference type="Pfam" id="PF01852">
    <property type="entry name" value="START"/>
    <property type="match status" value="1"/>
</dbReference>
<keyword evidence="4" id="KW-1185">Reference proteome</keyword>